<evidence type="ECO:0000313" key="1">
    <source>
        <dbReference type="EMBL" id="MDQ0177977.1"/>
    </source>
</evidence>
<accession>A0ABT9WYM7</accession>
<reference evidence="1 2" key="1">
    <citation type="submission" date="2023-07" db="EMBL/GenBank/DDBJ databases">
        <title>Genomic Encyclopedia of Type Strains, Phase IV (KMG-IV): sequencing the most valuable type-strain genomes for metagenomic binning, comparative biology and taxonomic classification.</title>
        <authorList>
            <person name="Goeker M."/>
        </authorList>
    </citation>
    <scope>NUCLEOTIDE SEQUENCE [LARGE SCALE GENOMIC DNA]</scope>
    <source>
        <strain evidence="1 2">DSM 23837</strain>
    </source>
</reference>
<gene>
    <name evidence="1" type="ORF">J2S08_003871</name>
</gene>
<comment type="caution">
    <text evidence="1">The sequence shown here is derived from an EMBL/GenBank/DDBJ whole genome shotgun (WGS) entry which is preliminary data.</text>
</comment>
<sequence length="73" mass="8608">MIKYREKIARDLAYSEMFVSVDPIENPKMIHLITKHGYQAISKPYTKTAIFHNEDGTTYNKTYTRIDLKKLLN</sequence>
<dbReference type="EMBL" id="JAUSTT010000030">
    <property type="protein sequence ID" value="MDQ0177977.1"/>
    <property type="molecule type" value="Genomic_DNA"/>
</dbReference>
<name>A0ABT9WYM7_9BACI</name>
<evidence type="ECO:0000313" key="2">
    <source>
        <dbReference type="Proteomes" id="UP001223586"/>
    </source>
</evidence>
<proteinExistence type="predicted"/>
<keyword evidence="2" id="KW-1185">Reference proteome</keyword>
<dbReference type="Proteomes" id="UP001223586">
    <property type="component" value="Unassembled WGS sequence"/>
</dbReference>
<protein>
    <recommendedName>
        <fullName evidence="3">Acetyltransferase</fullName>
    </recommendedName>
</protein>
<evidence type="ECO:0008006" key="3">
    <source>
        <dbReference type="Google" id="ProtNLM"/>
    </source>
</evidence>
<organism evidence="1 2">
    <name type="scientific">Bacillus chungangensis</name>
    <dbReference type="NCBI Taxonomy" id="587633"/>
    <lineage>
        <taxon>Bacteria</taxon>
        <taxon>Bacillati</taxon>
        <taxon>Bacillota</taxon>
        <taxon>Bacilli</taxon>
        <taxon>Bacillales</taxon>
        <taxon>Bacillaceae</taxon>
        <taxon>Bacillus</taxon>
    </lineage>
</organism>